<evidence type="ECO:0000256" key="1">
    <source>
        <dbReference type="SAM" id="MobiDB-lite"/>
    </source>
</evidence>
<reference evidence="3 4" key="1">
    <citation type="submission" date="2016-10" db="EMBL/GenBank/DDBJ databases">
        <authorList>
            <person name="de Groot N.N."/>
        </authorList>
    </citation>
    <scope>NUCLEOTIDE SEQUENCE [LARGE SCALE GENOMIC DNA]</scope>
    <source>
        <strain evidence="3 4">DSM 43794</strain>
    </source>
</reference>
<evidence type="ECO:0000313" key="3">
    <source>
        <dbReference type="EMBL" id="SDQ76715.1"/>
    </source>
</evidence>
<keyword evidence="2" id="KW-0472">Membrane</keyword>
<proteinExistence type="predicted"/>
<dbReference type="Proteomes" id="UP000217103">
    <property type="component" value="Unassembled WGS sequence"/>
</dbReference>
<organism evidence="3 4">
    <name type="scientific">Thermostaphylospora chromogena</name>
    <dbReference type="NCBI Taxonomy" id="35622"/>
    <lineage>
        <taxon>Bacteria</taxon>
        <taxon>Bacillati</taxon>
        <taxon>Actinomycetota</taxon>
        <taxon>Actinomycetes</taxon>
        <taxon>Streptosporangiales</taxon>
        <taxon>Thermomonosporaceae</taxon>
        <taxon>Thermostaphylospora</taxon>
    </lineage>
</organism>
<evidence type="ECO:0000256" key="2">
    <source>
        <dbReference type="SAM" id="Phobius"/>
    </source>
</evidence>
<dbReference type="STRING" id="35622.SAMN04489764_2040"/>
<accession>A0A1H1DJN0</accession>
<feature type="transmembrane region" description="Helical" evidence="2">
    <location>
        <begin position="38"/>
        <end position="60"/>
    </location>
</feature>
<gene>
    <name evidence="3" type="ORF">SAMN04489764_2040</name>
</gene>
<keyword evidence="2" id="KW-1133">Transmembrane helix</keyword>
<dbReference type="RefSeq" id="WP_093258806.1">
    <property type="nucleotide sequence ID" value="NZ_FNKK01000002.1"/>
</dbReference>
<keyword evidence="4" id="KW-1185">Reference proteome</keyword>
<protein>
    <submittedName>
        <fullName evidence="3">Uncharacterized protein</fullName>
    </submittedName>
</protein>
<dbReference type="OrthoDB" id="3392169at2"/>
<keyword evidence="2" id="KW-0812">Transmembrane</keyword>
<dbReference type="EMBL" id="FNKK01000002">
    <property type="protein sequence ID" value="SDQ76715.1"/>
    <property type="molecule type" value="Genomic_DNA"/>
</dbReference>
<evidence type="ECO:0000313" key="4">
    <source>
        <dbReference type="Proteomes" id="UP000217103"/>
    </source>
</evidence>
<feature type="region of interest" description="Disordered" evidence="1">
    <location>
        <begin position="1"/>
        <end position="29"/>
    </location>
</feature>
<dbReference type="AlphaFoldDB" id="A0A1H1DJN0"/>
<sequence length="208" mass="22685">MSMPPPGPSAGETFASVPDPAGNPGRAPAAKKSRAPRLIVLLVVGVVALLAAGIGAFLMARDYRTYQVVQGCGPYNCIPALKAGTVIEALKGEGHTCKQESRDVWYCDMMVGSVHFKSSVGVSEGYIYQLTAEVFHADDERLTDGGMAYMSWFATLPYRDDPAATEEIKDWLAEQIDARKDTKATILDYKYTLLIDKSKFSLDIRSPR</sequence>
<name>A0A1H1DJN0_9ACTN</name>